<feature type="binding site" evidence="9">
    <location>
        <position position="121"/>
    </location>
    <ligand>
        <name>Mg(2+)</name>
        <dbReference type="ChEBI" id="CHEBI:18420"/>
        <label>1</label>
    </ligand>
</feature>
<dbReference type="NCBIfam" id="NF006779">
    <property type="entry name" value="PRK09293.1-3"/>
    <property type="match status" value="1"/>
</dbReference>
<dbReference type="FunFam" id="3.40.190.80:FF:000011">
    <property type="entry name" value="Fructose-1,6-bisphosphatase class 1"/>
    <property type="match status" value="1"/>
</dbReference>
<evidence type="ECO:0000256" key="4">
    <source>
        <dbReference type="ARBA" id="ARBA00022490"/>
    </source>
</evidence>
<protein>
    <recommendedName>
        <fullName evidence="9">Fructose-1,6-bisphosphatase class 1</fullName>
        <shortName evidence="9">FBPase class 1</shortName>
        <ecNumber evidence="9">3.1.3.11</ecNumber>
    </recommendedName>
    <alternativeName>
        <fullName evidence="9">D-fructose-1,6-bisphosphate 1-phosphohydrolase class 1</fullName>
    </alternativeName>
</protein>
<proteinExistence type="inferred from homology"/>
<comment type="similarity">
    <text evidence="3 9 10">Belongs to the FBPase class 1 family.</text>
</comment>
<keyword evidence="8 9" id="KW-0119">Carbohydrate metabolism</keyword>
<comment type="caution">
    <text evidence="13">The sequence shown here is derived from an EMBL/GenBank/DDBJ whole genome shotgun (WGS) entry which is preliminary data.</text>
</comment>
<name>A0A2T4JSK9_9RHOB</name>
<dbReference type="PROSITE" id="PS00124">
    <property type="entry name" value="FBPASE"/>
    <property type="match status" value="1"/>
</dbReference>
<dbReference type="Pfam" id="PF18913">
    <property type="entry name" value="FBPase_C"/>
    <property type="match status" value="1"/>
</dbReference>
<comment type="pathway">
    <text evidence="2">Carbohydrate biosynthesis; Calvin cycle.</text>
</comment>
<evidence type="ECO:0000259" key="11">
    <source>
        <dbReference type="Pfam" id="PF00316"/>
    </source>
</evidence>
<feature type="binding site" evidence="9">
    <location>
        <position position="100"/>
    </location>
    <ligand>
        <name>Mg(2+)</name>
        <dbReference type="ChEBI" id="CHEBI:18420"/>
        <label>1</label>
    </ligand>
</feature>
<dbReference type="PRINTS" id="PR00115">
    <property type="entry name" value="F16BPHPHTASE"/>
</dbReference>
<dbReference type="Gene3D" id="3.30.540.10">
    <property type="entry name" value="Fructose-1,6-Bisphosphatase, subunit A, domain 1"/>
    <property type="match status" value="1"/>
</dbReference>
<evidence type="ECO:0000313" key="13">
    <source>
        <dbReference type="EMBL" id="PTE20902.1"/>
    </source>
</evidence>
<dbReference type="HAMAP" id="MF_01855">
    <property type="entry name" value="FBPase_class1"/>
    <property type="match status" value="1"/>
</dbReference>
<reference evidence="13 14" key="1">
    <citation type="submission" date="2018-03" db="EMBL/GenBank/DDBJ databases">
        <title>Cereibacter changlensis.</title>
        <authorList>
            <person name="Meyer T.E."/>
            <person name="Miller S."/>
            <person name="Lodha T."/>
            <person name="Gandham S."/>
            <person name="Chintalapati S."/>
            <person name="Chintalapati V.R."/>
        </authorList>
    </citation>
    <scope>NUCLEOTIDE SEQUENCE [LARGE SCALE GENOMIC DNA]</scope>
    <source>
        <strain evidence="13 14">JA139</strain>
    </source>
</reference>
<feature type="binding site" evidence="9">
    <location>
        <position position="282"/>
    </location>
    <ligand>
        <name>Mg(2+)</name>
        <dbReference type="ChEBI" id="CHEBI:18420"/>
        <label>2</label>
    </ligand>
</feature>
<dbReference type="InterPro" id="IPR020548">
    <property type="entry name" value="Fructose_bisphosphatase_AS"/>
</dbReference>
<evidence type="ECO:0000256" key="3">
    <source>
        <dbReference type="ARBA" id="ARBA00010941"/>
    </source>
</evidence>
<evidence type="ECO:0000256" key="6">
    <source>
        <dbReference type="ARBA" id="ARBA00022801"/>
    </source>
</evidence>
<keyword evidence="4 9" id="KW-0963">Cytoplasm</keyword>
<feature type="binding site" evidence="9">
    <location>
        <position position="119"/>
    </location>
    <ligand>
        <name>Mg(2+)</name>
        <dbReference type="ChEBI" id="CHEBI:18420"/>
        <label>1</label>
    </ligand>
</feature>
<dbReference type="OrthoDB" id="9806756at2"/>
<dbReference type="Gene3D" id="3.40.190.80">
    <property type="match status" value="1"/>
</dbReference>
<dbReference type="GO" id="GO:0005829">
    <property type="term" value="C:cytosol"/>
    <property type="evidence" value="ECO:0007669"/>
    <property type="project" value="TreeGrafter"/>
</dbReference>
<dbReference type="GO" id="GO:0006094">
    <property type="term" value="P:gluconeogenesis"/>
    <property type="evidence" value="ECO:0007669"/>
    <property type="project" value="UniProtKB-UniRule"/>
</dbReference>
<keyword evidence="6 9" id="KW-0378">Hydrolase</keyword>
<dbReference type="AlphaFoldDB" id="A0A2T4JSK9"/>
<dbReference type="InterPro" id="IPR028343">
    <property type="entry name" value="FBPtase"/>
</dbReference>
<evidence type="ECO:0000256" key="8">
    <source>
        <dbReference type="ARBA" id="ARBA00023277"/>
    </source>
</evidence>
<sequence>MELRFWQGSSHRTWEVTVLFIPAALPTDAIPAALHEVMQRLAAVSIDIAHRIARGGIDEDLAGARGVNADGDGQKALDVIADDAFRAALQDTAVRYYASEEQEEAVELNPAGTLALAIDPLDGSSNIDTNLSIGTIFAIYPAEETAAQSFLRSGTDLLAGGYVIYGPQCCLVVSFGAGTLKYVLDAATQGFVLVDAAVRVPPSSSEFAINASNYRHWPKPIRAYIDDCVAGTEGPRGRNFNMRWLASLVAETHRIISRGGVFLYPKDDRKGYQQGRLRLLYECAPIAFVITQAGGGATDGENPILTAAPAHLHARTPFVFGSSEKVARISAYHDLPEHETSALFGNRGLFRS</sequence>
<dbReference type="EMBL" id="PZKG01000076">
    <property type="protein sequence ID" value="PTE20902.1"/>
    <property type="molecule type" value="Genomic_DNA"/>
</dbReference>
<feature type="binding site" evidence="9">
    <location>
        <begin position="122"/>
        <end position="125"/>
    </location>
    <ligand>
        <name>substrate</name>
    </ligand>
</feature>
<dbReference type="GO" id="GO:0005986">
    <property type="term" value="P:sucrose biosynthetic process"/>
    <property type="evidence" value="ECO:0007669"/>
    <property type="project" value="TreeGrafter"/>
</dbReference>
<comment type="subcellular location">
    <subcellularLocation>
        <location evidence="9">Cytoplasm</location>
    </subcellularLocation>
</comment>
<gene>
    <name evidence="9" type="primary">fbp</name>
    <name evidence="13" type="ORF">C5F48_15025</name>
</gene>
<evidence type="ECO:0000259" key="12">
    <source>
        <dbReference type="Pfam" id="PF18913"/>
    </source>
</evidence>
<dbReference type="GO" id="GO:0006000">
    <property type="term" value="P:fructose metabolic process"/>
    <property type="evidence" value="ECO:0007669"/>
    <property type="project" value="TreeGrafter"/>
</dbReference>
<dbReference type="PANTHER" id="PTHR11556">
    <property type="entry name" value="FRUCTOSE-1,6-BISPHOSPHATASE-RELATED"/>
    <property type="match status" value="1"/>
</dbReference>
<feature type="domain" description="Fructose-1-6-bisphosphatase class 1 C-terminal" evidence="12">
    <location>
        <begin position="201"/>
        <end position="333"/>
    </location>
</feature>
<dbReference type="PANTHER" id="PTHR11556:SF35">
    <property type="entry name" value="SEDOHEPTULOSE-1,7-BISPHOSPHATASE, CHLOROPLASTIC"/>
    <property type="match status" value="1"/>
</dbReference>
<keyword evidence="14" id="KW-1185">Reference proteome</keyword>
<comment type="caution">
    <text evidence="9">Lacks conserved residue(s) required for the propagation of feature annotation.</text>
</comment>
<dbReference type="EC" id="3.1.3.11" evidence="9"/>
<dbReference type="SUPFAM" id="SSF56655">
    <property type="entry name" value="Carbohydrate phosphatase"/>
    <property type="match status" value="1"/>
</dbReference>
<evidence type="ECO:0000256" key="2">
    <source>
        <dbReference type="ARBA" id="ARBA00005215"/>
    </source>
</evidence>
<dbReference type="CDD" id="cd00354">
    <property type="entry name" value="FBPase"/>
    <property type="match status" value="1"/>
</dbReference>
<keyword evidence="7 9" id="KW-0460">Magnesium</keyword>
<dbReference type="PIRSF" id="PIRSF000904">
    <property type="entry name" value="FBPtase_SBPase"/>
    <property type="match status" value="1"/>
</dbReference>
<dbReference type="GO" id="GO:0042132">
    <property type="term" value="F:fructose 1,6-bisphosphate 1-phosphatase activity"/>
    <property type="evidence" value="ECO:0007669"/>
    <property type="project" value="UniProtKB-UniRule"/>
</dbReference>
<dbReference type="GO" id="GO:0030388">
    <property type="term" value="P:fructose 1,6-bisphosphate metabolic process"/>
    <property type="evidence" value="ECO:0007669"/>
    <property type="project" value="TreeGrafter"/>
</dbReference>
<feature type="binding site" evidence="9">
    <location>
        <position position="210"/>
    </location>
    <ligand>
        <name>substrate</name>
    </ligand>
</feature>
<dbReference type="NCBIfam" id="NF006780">
    <property type="entry name" value="PRK09293.1-4"/>
    <property type="match status" value="1"/>
</dbReference>
<organism evidence="13 14">
    <name type="scientific">Cereibacter changlensis JA139</name>
    <dbReference type="NCBI Taxonomy" id="1188249"/>
    <lineage>
        <taxon>Bacteria</taxon>
        <taxon>Pseudomonadati</taxon>
        <taxon>Pseudomonadota</taxon>
        <taxon>Alphaproteobacteria</taxon>
        <taxon>Rhodobacterales</taxon>
        <taxon>Paracoccaceae</taxon>
        <taxon>Cereibacter</taxon>
    </lineage>
</organism>
<dbReference type="PIRSF" id="PIRSF500210">
    <property type="entry name" value="FBPtase"/>
    <property type="match status" value="1"/>
</dbReference>
<accession>A0A2T4JSK9</accession>
<evidence type="ECO:0000256" key="5">
    <source>
        <dbReference type="ARBA" id="ARBA00022723"/>
    </source>
</evidence>
<comment type="cofactor">
    <cofactor evidence="9">
        <name>Mg(2+)</name>
        <dbReference type="ChEBI" id="CHEBI:18420"/>
    </cofactor>
    <text evidence="9">Binds 2 magnesium ions per subunit.</text>
</comment>
<dbReference type="GO" id="GO:0006002">
    <property type="term" value="P:fructose 6-phosphate metabolic process"/>
    <property type="evidence" value="ECO:0007669"/>
    <property type="project" value="TreeGrafter"/>
</dbReference>
<dbReference type="InterPro" id="IPR000146">
    <property type="entry name" value="FBPase_class-1"/>
</dbReference>
<evidence type="ECO:0000256" key="9">
    <source>
        <dbReference type="HAMAP-Rule" id="MF_01855"/>
    </source>
</evidence>
<evidence type="ECO:0000256" key="10">
    <source>
        <dbReference type="RuleBase" id="RU000508"/>
    </source>
</evidence>
<keyword evidence="5 9" id="KW-0479">Metal-binding</keyword>
<feature type="binding site" evidence="9">
    <location>
        <position position="122"/>
    </location>
    <ligand>
        <name>Mg(2+)</name>
        <dbReference type="ChEBI" id="CHEBI:18420"/>
        <label>2</label>
    </ligand>
</feature>
<comment type="subunit">
    <text evidence="9">Homotetramer.</text>
</comment>
<evidence type="ECO:0000313" key="14">
    <source>
        <dbReference type="Proteomes" id="UP000241010"/>
    </source>
</evidence>
<dbReference type="InterPro" id="IPR033391">
    <property type="entry name" value="FBPase_N"/>
</dbReference>
<feature type="binding site" evidence="9">
    <location>
        <position position="119"/>
    </location>
    <ligand>
        <name>Mg(2+)</name>
        <dbReference type="ChEBI" id="CHEBI:18420"/>
        <label>2</label>
    </ligand>
</feature>
<dbReference type="GO" id="GO:0000287">
    <property type="term" value="F:magnesium ion binding"/>
    <property type="evidence" value="ECO:0007669"/>
    <property type="project" value="UniProtKB-UniRule"/>
</dbReference>
<dbReference type="Pfam" id="PF00316">
    <property type="entry name" value="FBPase"/>
    <property type="match status" value="1"/>
</dbReference>
<dbReference type="InterPro" id="IPR044015">
    <property type="entry name" value="FBPase_C_dom"/>
</dbReference>
<comment type="catalytic activity">
    <reaction evidence="1 9">
        <text>beta-D-fructose 1,6-bisphosphate + H2O = beta-D-fructose 6-phosphate + phosphate</text>
        <dbReference type="Rhea" id="RHEA:11064"/>
        <dbReference type="ChEBI" id="CHEBI:15377"/>
        <dbReference type="ChEBI" id="CHEBI:32966"/>
        <dbReference type="ChEBI" id="CHEBI:43474"/>
        <dbReference type="ChEBI" id="CHEBI:57634"/>
        <dbReference type="EC" id="3.1.3.11"/>
    </reaction>
</comment>
<dbReference type="Proteomes" id="UP000241010">
    <property type="component" value="Unassembled WGS sequence"/>
</dbReference>
<evidence type="ECO:0000256" key="7">
    <source>
        <dbReference type="ARBA" id="ARBA00022842"/>
    </source>
</evidence>
<feature type="domain" description="Fructose-1-6-bisphosphatase class I N-terminal" evidence="11">
    <location>
        <begin position="34"/>
        <end position="195"/>
    </location>
</feature>
<evidence type="ECO:0000256" key="1">
    <source>
        <dbReference type="ARBA" id="ARBA00001273"/>
    </source>
</evidence>